<dbReference type="Pfam" id="PF13439">
    <property type="entry name" value="Glyco_transf_4"/>
    <property type="match status" value="1"/>
</dbReference>
<dbReference type="STRING" id="1802385.A2856_03855"/>
<gene>
    <name evidence="4" type="ORF">A2856_03855</name>
</gene>
<evidence type="ECO:0000313" key="5">
    <source>
        <dbReference type="Proteomes" id="UP000177885"/>
    </source>
</evidence>
<dbReference type="CDD" id="cd03809">
    <property type="entry name" value="GT4_MtfB-like"/>
    <property type="match status" value="1"/>
</dbReference>
<evidence type="ECO:0000313" key="4">
    <source>
        <dbReference type="EMBL" id="OGL67168.1"/>
    </source>
</evidence>
<dbReference type="EMBL" id="MGDT01000003">
    <property type="protein sequence ID" value="OGL67168.1"/>
    <property type="molecule type" value="Genomic_DNA"/>
</dbReference>
<sequence length="378" mass="41263">MTIAIDARDICASDGSRGAGIGHYTWSITRAMAALGSHRLVVAVPAAFSKRDEKELTGCGRVRVIRLPAMRARFLSRHAFLPSRIALEGVDVLFCPSGEIPLFWRGKAVIAVHDLSVYEHPEWFPDGDRGNWSRRTVFPKSVRAASAVIAVSEDTKRSVARMFPDAERKTTVVYEGGELPEGFVRIEGGEDLVLSIGTVEPRKNYATSASAFDRYLRRRPERARTTRYFIVGSIGWKAEETLVAVEAVNAAWREVAGENVVQLLGYVTDQEKWSLLSRASALLIPSWHEGFGLTALEAMAASVPVIASTGGALPEVVGDAGILVAPDDHEAMSLALAQCLLLPDGTKELVEEGKRRAAAFTWERAARETLNVLEKCCS</sequence>
<feature type="domain" description="Glycosyltransferase subfamily 4-like N-terminal" evidence="3">
    <location>
        <begin position="20"/>
        <end position="176"/>
    </location>
</feature>
<dbReference type="Proteomes" id="UP000177885">
    <property type="component" value="Unassembled WGS sequence"/>
</dbReference>
<evidence type="ECO:0000259" key="3">
    <source>
        <dbReference type="Pfam" id="PF13439"/>
    </source>
</evidence>
<dbReference type="InterPro" id="IPR001296">
    <property type="entry name" value="Glyco_trans_1"/>
</dbReference>
<dbReference type="Pfam" id="PF00534">
    <property type="entry name" value="Glycos_transf_1"/>
    <property type="match status" value="1"/>
</dbReference>
<evidence type="ECO:0000256" key="1">
    <source>
        <dbReference type="ARBA" id="ARBA00022679"/>
    </source>
</evidence>
<protein>
    <recommendedName>
        <fullName evidence="6">Glycosyl transferase family 1 domain-containing protein</fullName>
    </recommendedName>
</protein>
<evidence type="ECO:0000259" key="2">
    <source>
        <dbReference type="Pfam" id="PF00534"/>
    </source>
</evidence>
<accession>A0A1F7TNH8</accession>
<evidence type="ECO:0008006" key="6">
    <source>
        <dbReference type="Google" id="ProtNLM"/>
    </source>
</evidence>
<dbReference type="Gene3D" id="3.40.50.2000">
    <property type="entry name" value="Glycogen Phosphorylase B"/>
    <property type="match status" value="2"/>
</dbReference>
<dbReference type="InterPro" id="IPR028098">
    <property type="entry name" value="Glyco_trans_4-like_N"/>
</dbReference>
<organism evidence="4 5">
    <name type="scientific">Candidatus Uhrbacteria bacterium RIFCSPHIGHO2_01_FULL_63_20</name>
    <dbReference type="NCBI Taxonomy" id="1802385"/>
    <lineage>
        <taxon>Bacteria</taxon>
        <taxon>Candidatus Uhriibacteriota</taxon>
    </lineage>
</organism>
<feature type="domain" description="Glycosyl transferase family 1" evidence="2">
    <location>
        <begin position="186"/>
        <end position="355"/>
    </location>
</feature>
<comment type="caution">
    <text evidence="4">The sequence shown here is derived from an EMBL/GenBank/DDBJ whole genome shotgun (WGS) entry which is preliminary data.</text>
</comment>
<dbReference type="PANTHER" id="PTHR46401:SF2">
    <property type="entry name" value="GLYCOSYLTRANSFERASE WBBK-RELATED"/>
    <property type="match status" value="1"/>
</dbReference>
<dbReference type="SUPFAM" id="SSF53756">
    <property type="entry name" value="UDP-Glycosyltransferase/glycogen phosphorylase"/>
    <property type="match status" value="1"/>
</dbReference>
<dbReference type="AlphaFoldDB" id="A0A1F7TNH8"/>
<dbReference type="PANTHER" id="PTHR46401">
    <property type="entry name" value="GLYCOSYLTRANSFERASE WBBK-RELATED"/>
    <property type="match status" value="1"/>
</dbReference>
<reference evidence="4 5" key="1">
    <citation type="journal article" date="2016" name="Nat. Commun.">
        <title>Thousands of microbial genomes shed light on interconnected biogeochemical processes in an aquifer system.</title>
        <authorList>
            <person name="Anantharaman K."/>
            <person name="Brown C.T."/>
            <person name="Hug L.A."/>
            <person name="Sharon I."/>
            <person name="Castelle C.J."/>
            <person name="Probst A.J."/>
            <person name="Thomas B.C."/>
            <person name="Singh A."/>
            <person name="Wilkins M.J."/>
            <person name="Karaoz U."/>
            <person name="Brodie E.L."/>
            <person name="Williams K.H."/>
            <person name="Hubbard S.S."/>
            <person name="Banfield J.F."/>
        </authorList>
    </citation>
    <scope>NUCLEOTIDE SEQUENCE [LARGE SCALE GENOMIC DNA]</scope>
</reference>
<dbReference type="GO" id="GO:0016757">
    <property type="term" value="F:glycosyltransferase activity"/>
    <property type="evidence" value="ECO:0007669"/>
    <property type="project" value="InterPro"/>
</dbReference>
<name>A0A1F7TNH8_9BACT</name>
<dbReference type="GO" id="GO:0009103">
    <property type="term" value="P:lipopolysaccharide biosynthetic process"/>
    <property type="evidence" value="ECO:0007669"/>
    <property type="project" value="TreeGrafter"/>
</dbReference>
<keyword evidence="1" id="KW-0808">Transferase</keyword>
<proteinExistence type="predicted"/>